<feature type="transmembrane region" description="Helical" evidence="8">
    <location>
        <begin position="200"/>
        <end position="228"/>
    </location>
</feature>
<dbReference type="InterPro" id="IPR036640">
    <property type="entry name" value="ABC1_TM_sf"/>
</dbReference>
<feature type="domain" description="ABC transmembrane type-1" evidence="10">
    <location>
        <begin position="80"/>
        <end position="358"/>
    </location>
</feature>
<dbReference type="NCBIfam" id="TIGR01842">
    <property type="entry name" value="type_I_sec_PrtD"/>
    <property type="match status" value="1"/>
</dbReference>
<comment type="similarity">
    <text evidence="2">Belongs to the ABC transporter superfamily.</text>
</comment>
<dbReference type="PROSITE" id="PS00211">
    <property type="entry name" value="ABC_TRANSPORTER_1"/>
    <property type="match status" value="1"/>
</dbReference>
<name>A0A4D7AU44_9HYPH</name>
<evidence type="ECO:0000256" key="6">
    <source>
        <dbReference type="ARBA" id="ARBA00022989"/>
    </source>
</evidence>
<evidence type="ECO:0000259" key="10">
    <source>
        <dbReference type="PROSITE" id="PS50929"/>
    </source>
</evidence>
<dbReference type="InterPro" id="IPR003593">
    <property type="entry name" value="AAA+_ATPase"/>
</dbReference>
<dbReference type="PANTHER" id="PTHR24221:SF248">
    <property type="entry name" value="ABC TRANSPORTER TRANSMEMBRANE REGION"/>
    <property type="match status" value="1"/>
</dbReference>
<dbReference type="Gene3D" id="3.40.50.300">
    <property type="entry name" value="P-loop containing nucleotide triphosphate hydrolases"/>
    <property type="match status" value="1"/>
</dbReference>
<dbReference type="GO" id="GO:0034040">
    <property type="term" value="F:ATPase-coupled lipid transmembrane transporter activity"/>
    <property type="evidence" value="ECO:0007669"/>
    <property type="project" value="TreeGrafter"/>
</dbReference>
<dbReference type="SUPFAM" id="SSF90123">
    <property type="entry name" value="ABC transporter transmembrane region"/>
    <property type="match status" value="1"/>
</dbReference>
<reference evidence="11 12" key="1">
    <citation type="submission" date="2019-04" db="EMBL/GenBank/DDBJ databases">
        <title>Phreatobacter aquaticus sp. nov.</title>
        <authorList>
            <person name="Choi A."/>
        </authorList>
    </citation>
    <scope>NUCLEOTIDE SEQUENCE [LARGE SCALE GENOMIC DNA]</scope>
    <source>
        <strain evidence="11 12">KCTC 52518</strain>
    </source>
</reference>
<dbReference type="InterPro" id="IPR017871">
    <property type="entry name" value="ABC_transporter-like_CS"/>
</dbReference>
<dbReference type="OrthoDB" id="9808328at2"/>
<keyword evidence="12" id="KW-1185">Reference proteome</keyword>
<evidence type="ECO:0000256" key="3">
    <source>
        <dbReference type="ARBA" id="ARBA00022692"/>
    </source>
</evidence>
<keyword evidence="7 8" id="KW-0472">Membrane</keyword>
<keyword evidence="6 8" id="KW-1133">Transmembrane helix</keyword>
<evidence type="ECO:0000256" key="5">
    <source>
        <dbReference type="ARBA" id="ARBA00022840"/>
    </source>
</evidence>
<keyword evidence="4" id="KW-0547">Nucleotide-binding</keyword>
<dbReference type="InterPro" id="IPR011527">
    <property type="entry name" value="ABC1_TM_dom"/>
</dbReference>
<feature type="transmembrane region" description="Helical" evidence="8">
    <location>
        <begin position="79"/>
        <end position="101"/>
    </location>
</feature>
<accession>A0A4D7AU44</accession>
<evidence type="ECO:0000259" key="9">
    <source>
        <dbReference type="PROSITE" id="PS50893"/>
    </source>
</evidence>
<dbReference type="GO" id="GO:0005524">
    <property type="term" value="F:ATP binding"/>
    <property type="evidence" value="ECO:0007669"/>
    <property type="project" value="UniProtKB-KW"/>
</dbReference>
<dbReference type="Pfam" id="PF00005">
    <property type="entry name" value="ABC_tran"/>
    <property type="match status" value="1"/>
</dbReference>
<comment type="subcellular location">
    <subcellularLocation>
        <location evidence="1">Cell membrane</location>
        <topology evidence="1">Multi-pass membrane protein</topology>
    </subcellularLocation>
</comment>
<dbReference type="GO" id="GO:0030256">
    <property type="term" value="C:type I protein secretion system complex"/>
    <property type="evidence" value="ECO:0007669"/>
    <property type="project" value="InterPro"/>
</dbReference>
<dbReference type="PANTHER" id="PTHR24221">
    <property type="entry name" value="ATP-BINDING CASSETTE SUB-FAMILY B"/>
    <property type="match status" value="1"/>
</dbReference>
<protein>
    <submittedName>
        <fullName evidence="11">Type I secretion system permease/ATPase</fullName>
    </submittedName>
</protein>
<dbReference type="PROSITE" id="PS50893">
    <property type="entry name" value="ABC_TRANSPORTER_2"/>
    <property type="match status" value="1"/>
</dbReference>
<dbReference type="SMART" id="SM00382">
    <property type="entry name" value="AAA"/>
    <property type="match status" value="1"/>
</dbReference>
<dbReference type="GO" id="GO:0016887">
    <property type="term" value="F:ATP hydrolysis activity"/>
    <property type="evidence" value="ECO:0007669"/>
    <property type="project" value="InterPro"/>
</dbReference>
<dbReference type="GO" id="GO:0140359">
    <property type="term" value="F:ABC-type transporter activity"/>
    <property type="evidence" value="ECO:0007669"/>
    <property type="project" value="InterPro"/>
</dbReference>
<dbReference type="GO" id="GO:0030253">
    <property type="term" value="P:protein secretion by the type I secretion system"/>
    <property type="evidence" value="ECO:0007669"/>
    <property type="project" value="InterPro"/>
</dbReference>
<dbReference type="SUPFAM" id="SSF52540">
    <property type="entry name" value="P-loop containing nucleoside triphosphate hydrolases"/>
    <property type="match status" value="1"/>
</dbReference>
<evidence type="ECO:0000313" key="11">
    <source>
        <dbReference type="EMBL" id="QCI63165.1"/>
    </source>
</evidence>
<feature type="transmembrane region" description="Helical" evidence="8">
    <location>
        <begin position="113"/>
        <end position="133"/>
    </location>
</feature>
<evidence type="ECO:0000256" key="4">
    <source>
        <dbReference type="ARBA" id="ARBA00022741"/>
    </source>
</evidence>
<evidence type="ECO:0000256" key="8">
    <source>
        <dbReference type="SAM" id="Phobius"/>
    </source>
</evidence>
<evidence type="ECO:0000256" key="1">
    <source>
        <dbReference type="ARBA" id="ARBA00004651"/>
    </source>
</evidence>
<dbReference type="PROSITE" id="PS50929">
    <property type="entry name" value="ABC_TM1F"/>
    <property type="match status" value="1"/>
</dbReference>
<keyword evidence="5" id="KW-0067">ATP-binding</keyword>
<evidence type="ECO:0000256" key="2">
    <source>
        <dbReference type="ARBA" id="ARBA00005417"/>
    </source>
</evidence>
<dbReference type="Pfam" id="PF00664">
    <property type="entry name" value="ABC_membrane"/>
    <property type="match status" value="1"/>
</dbReference>
<dbReference type="InterPro" id="IPR010128">
    <property type="entry name" value="ATPase_T1SS_PrtD-like"/>
</dbReference>
<evidence type="ECO:0000256" key="7">
    <source>
        <dbReference type="ARBA" id="ARBA00023136"/>
    </source>
</evidence>
<feature type="domain" description="ABC transporter" evidence="9">
    <location>
        <begin position="389"/>
        <end position="625"/>
    </location>
</feature>
<dbReference type="InterPro" id="IPR039421">
    <property type="entry name" value="Type_1_exporter"/>
</dbReference>
<keyword evidence="3 8" id="KW-0812">Transmembrane</keyword>
<evidence type="ECO:0000313" key="12">
    <source>
        <dbReference type="Proteomes" id="UP000298781"/>
    </source>
</evidence>
<organism evidence="11 12">
    <name type="scientific">Phreatobacter stygius</name>
    <dbReference type="NCBI Taxonomy" id="1940610"/>
    <lineage>
        <taxon>Bacteria</taxon>
        <taxon>Pseudomonadati</taxon>
        <taxon>Pseudomonadota</taxon>
        <taxon>Alphaproteobacteria</taxon>
        <taxon>Hyphomicrobiales</taxon>
        <taxon>Phreatobacteraceae</taxon>
        <taxon>Phreatobacter</taxon>
    </lineage>
</organism>
<dbReference type="GO" id="GO:0005886">
    <property type="term" value="C:plasma membrane"/>
    <property type="evidence" value="ECO:0007669"/>
    <property type="project" value="UniProtKB-SubCell"/>
</dbReference>
<feature type="transmembrane region" description="Helical" evidence="8">
    <location>
        <begin position="314"/>
        <end position="339"/>
    </location>
</feature>
<dbReference type="InterPro" id="IPR003439">
    <property type="entry name" value="ABC_transporter-like_ATP-bd"/>
</dbReference>
<dbReference type="KEGG" id="pstg:E8M01_02280"/>
<sequence>MTTRQLHHQSGHDIPSVPLVCILVPETFSRLRRRSPATPRQQKAGEIESLSAGMPLFHRTATTTADPVGEALRACRGPLWAAALFSGVLNVLMLAGALYMLQVYDRVLGSRSVQTLVGLTVLLAGVFLVQAVLDVIRQRLLTRVGVAVDRRLADRIYQMILAIPLKAGAGADALQPSRDLDTVRAFVSGLGPTAFFDLPWMPVFVILCFLLHPLIGWAVLGGCVVLFAMTWLTERATRAPTQTFSREAAARAAMAETSRRNAEAVAAMGMQAALSGRYAAINGRYLAANEAATDAVTLYGTVSRTFRMAMQSGILGLGAFLVLSDQATAGVMIASSILMGRALAPIELAVGHWKAFIAARQAWARLRHAMRALPPAALPMPLASPRQMLTLDQVFTGAPATQNPIIQGISLSLLAGQALGVIGPSASGKSTLARTLAGVWAPLRGSIRLDGSELSQWSAEARGDFIGYLPQDIGLFDGTIAENIARFRPGADPEQVVAAARVAGADGMIRGLPEGYETRIGDGGTALSGGQRQRVALARAVFGDPFLVLLDEPNANLDMEGEAAVTQAIRHVRERGGIAIVIAHRPSAIAAVDVVAVMREGRLAAFGPRDEVLKRVLAPPPKGARS</sequence>
<dbReference type="AlphaFoldDB" id="A0A4D7AU44"/>
<dbReference type="Proteomes" id="UP000298781">
    <property type="component" value="Chromosome"/>
</dbReference>
<dbReference type="Gene3D" id="1.20.1560.10">
    <property type="entry name" value="ABC transporter type 1, transmembrane domain"/>
    <property type="match status" value="1"/>
</dbReference>
<dbReference type="EMBL" id="CP039690">
    <property type="protein sequence ID" value="QCI63165.1"/>
    <property type="molecule type" value="Genomic_DNA"/>
</dbReference>
<gene>
    <name evidence="11" type="ORF">E8M01_02280</name>
</gene>
<proteinExistence type="inferred from homology"/>
<dbReference type="InterPro" id="IPR027417">
    <property type="entry name" value="P-loop_NTPase"/>
</dbReference>